<feature type="transmembrane region" description="Helical" evidence="9">
    <location>
        <begin position="73"/>
        <end position="93"/>
    </location>
</feature>
<keyword evidence="2" id="KW-0813">Transport</keyword>
<keyword evidence="5" id="KW-0406">Ion transport</keyword>
<dbReference type="GO" id="GO:0070679">
    <property type="term" value="F:inositol 1,4,5 trisphosphate binding"/>
    <property type="evidence" value="ECO:0007669"/>
    <property type="project" value="TreeGrafter"/>
</dbReference>
<evidence type="ECO:0000256" key="3">
    <source>
        <dbReference type="ARBA" id="ARBA00022692"/>
    </source>
</evidence>
<evidence type="ECO:0000256" key="9">
    <source>
        <dbReference type="SAM" id="Phobius"/>
    </source>
</evidence>
<evidence type="ECO:0000256" key="2">
    <source>
        <dbReference type="ARBA" id="ARBA00022448"/>
    </source>
</evidence>
<feature type="transmembrane region" description="Helical" evidence="9">
    <location>
        <begin position="147"/>
        <end position="165"/>
    </location>
</feature>
<organism evidence="11 12">
    <name type="scientific">Takifugu flavidus</name>
    <name type="common">sansaifugu</name>
    <dbReference type="NCBI Taxonomy" id="433684"/>
    <lineage>
        <taxon>Eukaryota</taxon>
        <taxon>Metazoa</taxon>
        <taxon>Chordata</taxon>
        <taxon>Craniata</taxon>
        <taxon>Vertebrata</taxon>
        <taxon>Euteleostomi</taxon>
        <taxon>Actinopterygii</taxon>
        <taxon>Neopterygii</taxon>
        <taxon>Teleostei</taxon>
        <taxon>Neoteleostei</taxon>
        <taxon>Acanthomorphata</taxon>
        <taxon>Eupercaria</taxon>
        <taxon>Tetraodontiformes</taxon>
        <taxon>Tetradontoidea</taxon>
        <taxon>Tetraodontidae</taxon>
        <taxon>Takifugu</taxon>
    </lineage>
</organism>
<feature type="transmembrane region" description="Helical" evidence="9">
    <location>
        <begin position="105"/>
        <end position="126"/>
    </location>
</feature>
<dbReference type="GO" id="GO:0034703">
    <property type="term" value="C:cation channel complex"/>
    <property type="evidence" value="ECO:0007669"/>
    <property type="project" value="TreeGrafter"/>
</dbReference>
<comment type="subcellular location">
    <subcellularLocation>
        <location evidence="1">Membrane</location>
        <topology evidence="1">Multi-pass membrane protein</topology>
    </subcellularLocation>
</comment>
<dbReference type="NCBIfam" id="TIGR00870">
    <property type="entry name" value="trp"/>
    <property type="match status" value="1"/>
</dbReference>
<gene>
    <name evidence="11" type="ORF">D4764_14G0006300</name>
</gene>
<feature type="transmembrane region" description="Helical" evidence="9">
    <location>
        <begin position="177"/>
        <end position="197"/>
    </location>
</feature>
<protein>
    <submittedName>
        <fullName evidence="11">Short transient receptor potential channel 4</fullName>
    </submittedName>
</protein>
<feature type="compositionally biased region" description="Basic and acidic residues" evidence="8">
    <location>
        <begin position="633"/>
        <end position="647"/>
    </location>
</feature>
<feature type="transmembrane region" description="Helical" evidence="9">
    <location>
        <begin position="259"/>
        <end position="284"/>
    </location>
</feature>
<evidence type="ECO:0000256" key="6">
    <source>
        <dbReference type="ARBA" id="ARBA00023136"/>
    </source>
</evidence>
<dbReference type="InterPro" id="IPR002153">
    <property type="entry name" value="TRPC_channel"/>
</dbReference>
<evidence type="ECO:0000256" key="4">
    <source>
        <dbReference type="ARBA" id="ARBA00022989"/>
    </source>
</evidence>
<evidence type="ECO:0000259" key="10">
    <source>
        <dbReference type="Pfam" id="PF00520"/>
    </source>
</evidence>
<evidence type="ECO:0000256" key="8">
    <source>
        <dbReference type="SAM" id="MobiDB-lite"/>
    </source>
</evidence>
<evidence type="ECO:0000313" key="11">
    <source>
        <dbReference type="EMBL" id="TWW74627.1"/>
    </source>
</evidence>
<name>A0A5C6P8X3_9TELE</name>
<sequence length="675" mass="76728">MASIPHLKEGHPHIHPIHRPLRLAVSAAKYGNRSQLDPLVSMFVAQPNCQQLLASRWYDEFPGWRRRHWAGKFFTCVFIGFLYPVFALCYLVAPKSRYGLFIRKPFIKFICHTASYLTFLFLLLLASQHIVTTEQDRQGPAPTTVEWMILPWVLGFIWAEIKQMWDGGFQDYIHDWWNLMDFVMNSLYLATISLKIVAYTKYYGSKPRNQWEMWHPTLVAEAVFAIANIFSSLRLISLFTANSHLGPLQISLGRMLLDILKFLFIYCLVLLAFANGLNQLYFYYETKAEKGKCKGIRCVEQNNAFSTLFETLQSLFWSIFGLISLYVTNVDADHQFTEFVGTTMFGTYNIISLVVLLNMLIAMMNNSYQHIAVSAAQNAREDGREEDHADIEWKFARTKLWMSYFEEGATLPPPFNIVPSPKSFWYLMSWIKTQDYKRTRSKQPKSIRTLGRRAAENLRINHQYQEVLRNLVKRYVAAMIRDAKTEEGLTEENFKELKQDISSFRYEVMGMMKTGKPALPGGKAGGSSADCSSSLEEPPGPHGSQVKSKLNRFKIITSILKQGSSSPSPRPPEASNGLPNGVLSTGPDESSCEGPRTDIGGFDLFQKHQPGTGAIPRQMYPLSEEAAEPGASDQDREQQAERGERLLETQTEEELDGKADEGATEKIEEDLPCGN</sequence>
<feature type="domain" description="Ion transport" evidence="10">
    <location>
        <begin position="118"/>
        <end position="372"/>
    </location>
</feature>
<evidence type="ECO:0000313" key="12">
    <source>
        <dbReference type="Proteomes" id="UP000324091"/>
    </source>
</evidence>
<dbReference type="GO" id="GO:0015279">
    <property type="term" value="F:store-operated calcium channel activity"/>
    <property type="evidence" value="ECO:0007669"/>
    <property type="project" value="TreeGrafter"/>
</dbReference>
<feature type="transmembrane region" description="Helical" evidence="9">
    <location>
        <begin position="218"/>
        <end position="239"/>
    </location>
</feature>
<keyword evidence="3 9" id="KW-0812">Transmembrane</keyword>
<keyword evidence="4 9" id="KW-1133">Transmembrane helix</keyword>
<dbReference type="PANTHER" id="PTHR10117:SF25">
    <property type="entry name" value="SHORT TRANSIENT RECEPTOR POTENTIAL CHANNEL 4"/>
    <property type="match status" value="1"/>
</dbReference>
<proteinExistence type="predicted"/>
<reference evidence="11 12" key="1">
    <citation type="submission" date="2019-04" db="EMBL/GenBank/DDBJ databases">
        <title>Chromosome genome assembly for Takifugu flavidus.</title>
        <authorList>
            <person name="Xiao S."/>
        </authorList>
    </citation>
    <scope>NUCLEOTIDE SEQUENCE [LARGE SCALE GENOMIC DNA]</scope>
    <source>
        <strain evidence="11">HTHZ2018</strain>
        <tissue evidence="11">Muscle</tissue>
    </source>
</reference>
<keyword evidence="6 9" id="KW-0472">Membrane</keyword>
<accession>A0A5C6P8X3</accession>
<feature type="transmembrane region" description="Helical" evidence="9">
    <location>
        <begin position="305"/>
        <end position="327"/>
    </location>
</feature>
<evidence type="ECO:0000256" key="5">
    <source>
        <dbReference type="ARBA" id="ARBA00023065"/>
    </source>
</evidence>
<evidence type="ECO:0000256" key="1">
    <source>
        <dbReference type="ARBA" id="ARBA00004141"/>
    </source>
</evidence>
<dbReference type="GO" id="GO:0005886">
    <property type="term" value="C:plasma membrane"/>
    <property type="evidence" value="ECO:0007669"/>
    <property type="project" value="TreeGrafter"/>
</dbReference>
<feature type="transmembrane region" description="Helical" evidence="9">
    <location>
        <begin position="339"/>
        <end position="361"/>
    </location>
</feature>
<dbReference type="InterPro" id="IPR005821">
    <property type="entry name" value="Ion_trans_dom"/>
</dbReference>
<dbReference type="EMBL" id="RHFK02000006">
    <property type="protein sequence ID" value="TWW74627.1"/>
    <property type="molecule type" value="Genomic_DNA"/>
</dbReference>
<keyword evidence="12" id="KW-1185">Reference proteome</keyword>
<feature type="compositionally biased region" description="Basic and acidic residues" evidence="8">
    <location>
        <begin position="656"/>
        <end position="666"/>
    </location>
</feature>
<dbReference type="Pfam" id="PF00520">
    <property type="entry name" value="Ion_trans"/>
    <property type="match status" value="1"/>
</dbReference>
<feature type="region of interest" description="Disordered" evidence="8">
    <location>
        <begin position="517"/>
        <end position="675"/>
    </location>
</feature>
<dbReference type="Proteomes" id="UP000324091">
    <property type="component" value="Chromosome 14"/>
</dbReference>
<evidence type="ECO:0000256" key="7">
    <source>
        <dbReference type="ARBA" id="ARBA00023303"/>
    </source>
</evidence>
<dbReference type="AlphaFoldDB" id="A0A5C6P8X3"/>
<dbReference type="GO" id="GO:0051480">
    <property type="term" value="P:regulation of cytosolic calcium ion concentration"/>
    <property type="evidence" value="ECO:0007669"/>
    <property type="project" value="TreeGrafter"/>
</dbReference>
<dbReference type="PANTHER" id="PTHR10117">
    <property type="entry name" value="TRANSIENT RECEPTOR POTENTIAL CHANNEL"/>
    <property type="match status" value="1"/>
</dbReference>
<keyword evidence="11" id="KW-0675">Receptor</keyword>
<comment type="caution">
    <text evidence="11">The sequence shown here is derived from an EMBL/GenBank/DDBJ whole genome shotgun (WGS) entry which is preliminary data.</text>
</comment>
<keyword evidence="7" id="KW-0407">Ion channel</keyword>